<accession>A0AAN9JGM1</accession>
<reference evidence="1 2" key="1">
    <citation type="submission" date="2024-01" db="EMBL/GenBank/DDBJ databases">
        <title>The genomes of 5 underutilized Papilionoideae crops provide insights into root nodulation and disease resistanc.</title>
        <authorList>
            <person name="Jiang F."/>
        </authorList>
    </citation>
    <scope>NUCLEOTIDE SEQUENCE [LARGE SCALE GENOMIC DNA]</scope>
    <source>
        <strain evidence="1">LVBAO_FW01</strain>
        <tissue evidence="1">Leaves</tissue>
    </source>
</reference>
<gene>
    <name evidence="1" type="ORF">VNO77_47741</name>
</gene>
<protein>
    <submittedName>
        <fullName evidence="1">Uncharacterized protein</fullName>
    </submittedName>
</protein>
<dbReference type="AlphaFoldDB" id="A0AAN9JGM1"/>
<comment type="caution">
    <text evidence="1">The sequence shown here is derived from an EMBL/GenBank/DDBJ whole genome shotgun (WGS) entry which is preliminary data.</text>
</comment>
<name>A0AAN9JGM1_CANGL</name>
<dbReference type="Proteomes" id="UP001367508">
    <property type="component" value="Unassembled WGS sequence"/>
</dbReference>
<sequence>MQSFFSILYFSKRKSLTDILFVDMDYDYVNGSDPLPLSRACGQCFNGSPLMPDGHPIRAATRVVYSFLNPASSRSLNMGMPERKAIRETGSLPSKARIKGGTPDSNRCDIEVDSIAQSLLLCYYFVEGMVDLTHEPTIRDSAFRFENIGKGSGFQLIRKGSSSQAKIRLPVFNAIGRQATKGKIRQGFELAFQILQASGKVKWVLLDTQCHGWI</sequence>
<evidence type="ECO:0000313" key="1">
    <source>
        <dbReference type="EMBL" id="KAK7297742.1"/>
    </source>
</evidence>
<keyword evidence="2" id="KW-1185">Reference proteome</keyword>
<evidence type="ECO:0000313" key="2">
    <source>
        <dbReference type="Proteomes" id="UP001367508"/>
    </source>
</evidence>
<proteinExistence type="predicted"/>
<dbReference type="EMBL" id="JAYMYQ010000040">
    <property type="protein sequence ID" value="KAK7297742.1"/>
    <property type="molecule type" value="Genomic_DNA"/>
</dbReference>
<organism evidence="1 2">
    <name type="scientific">Canavalia gladiata</name>
    <name type="common">Sword bean</name>
    <name type="synonym">Dolichos gladiatus</name>
    <dbReference type="NCBI Taxonomy" id="3824"/>
    <lineage>
        <taxon>Eukaryota</taxon>
        <taxon>Viridiplantae</taxon>
        <taxon>Streptophyta</taxon>
        <taxon>Embryophyta</taxon>
        <taxon>Tracheophyta</taxon>
        <taxon>Spermatophyta</taxon>
        <taxon>Magnoliopsida</taxon>
        <taxon>eudicotyledons</taxon>
        <taxon>Gunneridae</taxon>
        <taxon>Pentapetalae</taxon>
        <taxon>rosids</taxon>
        <taxon>fabids</taxon>
        <taxon>Fabales</taxon>
        <taxon>Fabaceae</taxon>
        <taxon>Papilionoideae</taxon>
        <taxon>50 kb inversion clade</taxon>
        <taxon>NPAAA clade</taxon>
        <taxon>indigoferoid/millettioid clade</taxon>
        <taxon>Phaseoleae</taxon>
        <taxon>Canavalia</taxon>
    </lineage>
</organism>